<sequence length="271" mass="31660">MFLKPFTYPLPETRFLHAGRSVYKLKIRYGNFLSSDDIDNNENTAKELEEAIRVIIGNLDNLHPFATEHLTIFPYLSKWERVSKLRFKHGDTFLAPYPHVCTMYVELNSFQQSIFVGKEVNMDACNFVKDRIEMIENIETEATVKWRRVEDPAEISHAKPCMDRTETENIHTGSKSKGDFRMSEDIQQKYQDPAALRKDYGHMSAWEPVEYNIDQSTETTQKEGKMQLQQQISPIRNEGNVESKGRGFLELVKRYYSSFKPSRDTFIHGRE</sequence>
<dbReference type="Pfam" id="PF15077">
    <property type="entry name" value="MAJIN"/>
    <property type="match status" value="1"/>
</dbReference>
<dbReference type="EMBL" id="JAHDVG010000474">
    <property type="protein sequence ID" value="KAH1176981.1"/>
    <property type="molecule type" value="Genomic_DNA"/>
</dbReference>
<name>A0A9D3XCB6_9SAUR</name>
<dbReference type="PANTHER" id="PTHR35824">
    <property type="entry name" value="MEMBRANE-ANCHORED JUNCTION PROTEIN MAJIN"/>
    <property type="match status" value="1"/>
</dbReference>
<dbReference type="PANTHER" id="PTHR35824:SF1">
    <property type="entry name" value="MEMBRANE-ANCHORED JUNCTION PROTEIN"/>
    <property type="match status" value="1"/>
</dbReference>
<dbReference type="AlphaFoldDB" id="A0A9D3XCB6"/>
<evidence type="ECO:0000313" key="1">
    <source>
        <dbReference type="EMBL" id="KAH1176981.1"/>
    </source>
</evidence>
<protein>
    <recommendedName>
        <fullName evidence="3">Membrane-anchored junction protein</fullName>
    </recommendedName>
</protein>
<dbReference type="GO" id="GO:0003677">
    <property type="term" value="F:DNA binding"/>
    <property type="evidence" value="ECO:0007669"/>
    <property type="project" value="InterPro"/>
</dbReference>
<proteinExistence type="predicted"/>
<dbReference type="InterPro" id="IPR027816">
    <property type="entry name" value="MAJIN"/>
</dbReference>
<evidence type="ECO:0008006" key="3">
    <source>
        <dbReference type="Google" id="ProtNLM"/>
    </source>
</evidence>
<comment type="caution">
    <text evidence="1">The sequence shown here is derived from an EMBL/GenBank/DDBJ whole genome shotgun (WGS) entry which is preliminary data.</text>
</comment>
<evidence type="ECO:0000313" key="2">
    <source>
        <dbReference type="Proteomes" id="UP000827986"/>
    </source>
</evidence>
<dbReference type="GO" id="GO:0070197">
    <property type="term" value="P:meiotic attachment of telomere to nuclear envelope"/>
    <property type="evidence" value="ECO:0007669"/>
    <property type="project" value="TreeGrafter"/>
</dbReference>
<dbReference type="GO" id="GO:0005637">
    <property type="term" value="C:nuclear inner membrane"/>
    <property type="evidence" value="ECO:0007669"/>
    <property type="project" value="TreeGrafter"/>
</dbReference>
<keyword evidence="2" id="KW-1185">Reference proteome</keyword>
<reference evidence="1" key="1">
    <citation type="submission" date="2021-09" db="EMBL/GenBank/DDBJ databases">
        <title>The genome of Mauremys mutica provides insights into the evolution of semi-aquatic lifestyle.</title>
        <authorList>
            <person name="Gong S."/>
            <person name="Gao Y."/>
        </authorList>
    </citation>
    <scope>NUCLEOTIDE SEQUENCE</scope>
    <source>
        <strain evidence="1">MM-2020</strain>
        <tissue evidence="1">Muscle</tissue>
    </source>
</reference>
<organism evidence="1 2">
    <name type="scientific">Mauremys mutica</name>
    <name type="common">yellowpond turtle</name>
    <dbReference type="NCBI Taxonomy" id="74926"/>
    <lineage>
        <taxon>Eukaryota</taxon>
        <taxon>Metazoa</taxon>
        <taxon>Chordata</taxon>
        <taxon>Craniata</taxon>
        <taxon>Vertebrata</taxon>
        <taxon>Euteleostomi</taxon>
        <taxon>Archelosauria</taxon>
        <taxon>Testudinata</taxon>
        <taxon>Testudines</taxon>
        <taxon>Cryptodira</taxon>
        <taxon>Durocryptodira</taxon>
        <taxon>Testudinoidea</taxon>
        <taxon>Geoemydidae</taxon>
        <taxon>Geoemydinae</taxon>
        <taxon>Mauremys</taxon>
    </lineage>
</organism>
<gene>
    <name evidence="1" type="ORF">KIL84_010683</name>
</gene>
<dbReference type="Proteomes" id="UP000827986">
    <property type="component" value="Unassembled WGS sequence"/>
</dbReference>
<accession>A0A9D3XCB6</accession>
<dbReference type="GO" id="GO:0007129">
    <property type="term" value="P:homologous chromosome pairing at meiosis"/>
    <property type="evidence" value="ECO:0007669"/>
    <property type="project" value="TreeGrafter"/>
</dbReference>